<evidence type="ECO:0000256" key="3">
    <source>
        <dbReference type="ARBA" id="ARBA00022833"/>
    </source>
</evidence>
<name>A0A0D2BSK7_9EURO</name>
<dbReference type="GO" id="GO:0061630">
    <property type="term" value="F:ubiquitin protein ligase activity"/>
    <property type="evidence" value="ECO:0007669"/>
    <property type="project" value="TreeGrafter"/>
</dbReference>
<sequence length="149" mass="17259">MTRKKWLKMRILWKPHRNLLFPRRRTKPSFGDSDLRGKFVQGLIFCSAFCLDEFKLSDLVQKLPQCPHYFHSKCTDEWIKRELEASEKAEIVSALSEPRTPEDTLRTISMPCPLCRRRLREVAVAGISKPEPAHVLNAQRLDSVVVGEV</sequence>
<dbReference type="HOGENOM" id="CLU_1749658_0_0_1"/>
<protein>
    <recommendedName>
        <fullName evidence="6">RING-type domain-containing protein</fullName>
    </recommendedName>
</protein>
<dbReference type="InterPro" id="IPR013083">
    <property type="entry name" value="Znf_RING/FYVE/PHD"/>
</dbReference>
<evidence type="ECO:0000313" key="4">
    <source>
        <dbReference type="EMBL" id="KIW55461.1"/>
    </source>
</evidence>
<organism evidence="4 5">
    <name type="scientific">Exophiala xenobiotica</name>
    <dbReference type="NCBI Taxonomy" id="348802"/>
    <lineage>
        <taxon>Eukaryota</taxon>
        <taxon>Fungi</taxon>
        <taxon>Dikarya</taxon>
        <taxon>Ascomycota</taxon>
        <taxon>Pezizomycotina</taxon>
        <taxon>Eurotiomycetes</taxon>
        <taxon>Chaetothyriomycetidae</taxon>
        <taxon>Chaetothyriales</taxon>
        <taxon>Herpotrichiellaceae</taxon>
        <taxon>Exophiala</taxon>
    </lineage>
</organism>
<dbReference type="GO" id="GO:0008270">
    <property type="term" value="F:zinc ion binding"/>
    <property type="evidence" value="ECO:0007669"/>
    <property type="project" value="UniProtKB-KW"/>
</dbReference>
<proteinExistence type="predicted"/>
<keyword evidence="5" id="KW-1185">Reference proteome</keyword>
<dbReference type="OrthoDB" id="8062037at2759"/>
<evidence type="ECO:0008006" key="6">
    <source>
        <dbReference type="Google" id="ProtNLM"/>
    </source>
</evidence>
<dbReference type="GeneID" id="25326110"/>
<evidence type="ECO:0000313" key="5">
    <source>
        <dbReference type="Proteomes" id="UP000054342"/>
    </source>
</evidence>
<keyword evidence="2" id="KW-0863">Zinc-finger</keyword>
<dbReference type="GO" id="GO:0016567">
    <property type="term" value="P:protein ubiquitination"/>
    <property type="evidence" value="ECO:0007669"/>
    <property type="project" value="TreeGrafter"/>
</dbReference>
<dbReference type="Proteomes" id="UP000054342">
    <property type="component" value="Unassembled WGS sequence"/>
</dbReference>
<dbReference type="PANTHER" id="PTHR45969">
    <property type="entry name" value="RING ZINC FINGER PROTEIN-RELATED"/>
    <property type="match status" value="1"/>
</dbReference>
<evidence type="ECO:0000256" key="2">
    <source>
        <dbReference type="ARBA" id="ARBA00022771"/>
    </source>
</evidence>
<dbReference type="RefSeq" id="XP_013316045.1">
    <property type="nucleotide sequence ID" value="XM_013460591.1"/>
</dbReference>
<dbReference type="SUPFAM" id="SSF57850">
    <property type="entry name" value="RING/U-box"/>
    <property type="match status" value="1"/>
</dbReference>
<gene>
    <name evidence="4" type="ORF">PV05_04202</name>
</gene>
<evidence type="ECO:0000256" key="1">
    <source>
        <dbReference type="ARBA" id="ARBA00022723"/>
    </source>
</evidence>
<reference evidence="4 5" key="1">
    <citation type="submission" date="2015-01" db="EMBL/GenBank/DDBJ databases">
        <title>The Genome Sequence of Exophiala xenobiotica CBS118157.</title>
        <authorList>
            <consortium name="The Broad Institute Genomics Platform"/>
            <person name="Cuomo C."/>
            <person name="de Hoog S."/>
            <person name="Gorbushina A."/>
            <person name="Stielow B."/>
            <person name="Teixiera M."/>
            <person name="Abouelleil A."/>
            <person name="Chapman S.B."/>
            <person name="Priest M."/>
            <person name="Young S.K."/>
            <person name="Wortman J."/>
            <person name="Nusbaum C."/>
            <person name="Birren B."/>
        </authorList>
    </citation>
    <scope>NUCLEOTIDE SEQUENCE [LARGE SCALE GENOMIC DNA]</scope>
    <source>
        <strain evidence="4 5">CBS 118157</strain>
    </source>
</reference>
<dbReference type="Gene3D" id="3.30.40.10">
    <property type="entry name" value="Zinc/RING finger domain, C3HC4 (zinc finger)"/>
    <property type="match status" value="1"/>
</dbReference>
<dbReference type="AlphaFoldDB" id="A0A0D2BSK7"/>
<keyword evidence="1" id="KW-0479">Metal-binding</keyword>
<keyword evidence="3" id="KW-0862">Zinc</keyword>
<dbReference type="EMBL" id="KN847319">
    <property type="protein sequence ID" value="KIW55461.1"/>
    <property type="molecule type" value="Genomic_DNA"/>
</dbReference>
<dbReference type="PANTHER" id="PTHR45969:SF69">
    <property type="entry name" value="FINGER DOMAIN PROTEIN, PUTATIVE (AFU_ORTHOLOGUE AFUA_3G12190)-RELATED"/>
    <property type="match status" value="1"/>
</dbReference>
<accession>A0A0D2BSK7</accession>
<dbReference type="STRING" id="348802.A0A0D2BSK7"/>